<dbReference type="Proteomes" id="UP000276260">
    <property type="component" value="Unassembled WGS sequence"/>
</dbReference>
<evidence type="ECO:0000313" key="2">
    <source>
        <dbReference type="Proteomes" id="UP000276260"/>
    </source>
</evidence>
<organism evidence="1 2">
    <name type="scientific">Rheinheimera mesophila</name>
    <dbReference type="NCBI Taxonomy" id="1547515"/>
    <lineage>
        <taxon>Bacteria</taxon>
        <taxon>Pseudomonadati</taxon>
        <taxon>Pseudomonadota</taxon>
        <taxon>Gammaproteobacteria</taxon>
        <taxon>Chromatiales</taxon>
        <taxon>Chromatiaceae</taxon>
        <taxon>Rheinheimera</taxon>
    </lineage>
</organism>
<dbReference type="RefSeq" id="WP_068226320.1">
    <property type="nucleotide sequence ID" value="NZ_LAVS01000001.1"/>
</dbReference>
<keyword evidence="2" id="KW-1185">Reference proteome</keyword>
<reference evidence="1 2" key="1">
    <citation type="submission" date="2018-11" db="EMBL/GenBank/DDBJ databases">
        <title>Draft genome analysis of Rheinheimera mesophila isolated from an industrial waste site.</title>
        <authorList>
            <person name="Yu Q."/>
            <person name="Qi Y."/>
            <person name="Zhang H."/>
            <person name="Lu Y."/>
            <person name="Pu J."/>
        </authorList>
    </citation>
    <scope>NUCLEOTIDE SEQUENCE [LARGE SCALE GENOMIC DNA]</scope>
    <source>
        <strain evidence="1 2">IITR13</strain>
    </source>
</reference>
<comment type="caution">
    <text evidence="1">The sequence shown here is derived from an EMBL/GenBank/DDBJ whole genome shotgun (WGS) entry which is preliminary data.</text>
</comment>
<dbReference type="EMBL" id="RRCF01000001">
    <property type="protein sequence ID" value="RRJ23620.1"/>
    <property type="molecule type" value="Genomic_DNA"/>
</dbReference>
<gene>
    <name evidence="1" type="ORF">EIK76_06040</name>
</gene>
<name>A0A3P3QTB3_9GAMM</name>
<evidence type="ECO:0000313" key="1">
    <source>
        <dbReference type="EMBL" id="RRJ23620.1"/>
    </source>
</evidence>
<sequence length="123" mass="13798">MNSLSSKQQLLQLLQIQPLELHQVFSAMAKKPELDIAVLAEPEVIGPAVSVPAESYAEPDPELSFAKDLLRAMHEYQPQLQWRLNPACTEPKVQNGLLVTPSIELLQSAQQKKLLWLCLQQES</sequence>
<accession>A0A3P3QTB3</accession>
<dbReference type="AlphaFoldDB" id="A0A3P3QTB3"/>
<dbReference type="OrthoDB" id="5772055at2"/>
<proteinExistence type="predicted"/>
<protein>
    <submittedName>
        <fullName evidence="1">Uncharacterized protein</fullName>
    </submittedName>
</protein>